<dbReference type="GO" id="GO:0009002">
    <property type="term" value="F:serine-type D-Ala-D-Ala carboxypeptidase activity"/>
    <property type="evidence" value="ECO:0007669"/>
    <property type="project" value="InterPro"/>
</dbReference>
<evidence type="ECO:0000256" key="1">
    <source>
        <dbReference type="ARBA" id="ARBA00005662"/>
    </source>
</evidence>
<feature type="active site" description="Acyl-ester intermediate" evidence="8">
    <location>
        <position position="100"/>
    </location>
</feature>
<keyword evidence="4" id="KW-0378">Hydrolase</keyword>
<feature type="active site" description="Proton acceptor" evidence="8">
    <location>
        <position position="103"/>
    </location>
</feature>
<gene>
    <name evidence="12" type="ORF">A2933_01205</name>
</gene>
<keyword evidence="5" id="KW-0133">Cell shape</keyword>
<name>A0A1F6XEF0_9BACT</name>
<dbReference type="Proteomes" id="UP000179381">
    <property type="component" value="Unassembled WGS sequence"/>
</dbReference>
<dbReference type="InterPro" id="IPR019079">
    <property type="entry name" value="Capsule_synth_CapA"/>
</dbReference>
<dbReference type="InterPro" id="IPR029052">
    <property type="entry name" value="Metallo-depent_PP-like"/>
</dbReference>
<dbReference type="Pfam" id="PF09587">
    <property type="entry name" value="PGA_cap"/>
    <property type="match status" value="1"/>
</dbReference>
<dbReference type="AlphaFoldDB" id="A0A1F6XEF0"/>
<dbReference type="Gene3D" id="3.60.21.10">
    <property type="match status" value="1"/>
</dbReference>
<evidence type="ECO:0000256" key="10">
    <source>
        <dbReference type="RuleBase" id="RU004016"/>
    </source>
</evidence>
<evidence type="ECO:0000256" key="7">
    <source>
        <dbReference type="ARBA" id="ARBA00023316"/>
    </source>
</evidence>
<dbReference type="InterPro" id="IPR052169">
    <property type="entry name" value="CW_Biosynth-Accessory"/>
</dbReference>
<evidence type="ECO:0000256" key="4">
    <source>
        <dbReference type="ARBA" id="ARBA00022801"/>
    </source>
</evidence>
<keyword evidence="3" id="KW-0732">Signal</keyword>
<evidence type="ECO:0000256" key="2">
    <source>
        <dbReference type="ARBA" id="ARBA00007164"/>
    </source>
</evidence>
<evidence type="ECO:0000259" key="11">
    <source>
        <dbReference type="SMART" id="SM00854"/>
    </source>
</evidence>
<evidence type="ECO:0000256" key="9">
    <source>
        <dbReference type="PIRSR" id="PIRSR618044-2"/>
    </source>
</evidence>
<dbReference type="CDD" id="cd07381">
    <property type="entry name" value="MPP_CapA"/>
    <property type="match status" value="1"/>
</dbReference>
<comment type="similarity">
    <text evidence="1">Belongs to the CapA family.</text>
</comment>
<feature type="binding site" evidence="9">
    <location>
        <position position="253"/>
    </location>
    <ligand>
        <name>substrate</name>
    </ligand>
</feature>
<feature type="active site" evidence="8">
    <location>
        <position position="155"/>
    </location>
</feature>
<comment type="caution">
    <text evidence="12">The sequence shown here is derived from an EMBL/GenBank/DDBJ whole genome shotgun (WGS) entry which is preliminary data.</text>
</comment>
<feature type="domain" description="Capsule synthesis protein CapA" evidence="11">
    <location>
        <begin position="338"/>
        <end position="577"/>
    </location>
</feature>
<comment type="similarity">
    <text evidence="2 10">Belongs to the peptidase S11 family.</text>
</comment>
<organism evidence="12 13">
    <name type="scientific">Candidatus Nomurabacteria bacterium RIFCSPLOWO2_01_FULL_46_18</name>
    <dbReference type="NCBI Taxonomy" id="1801783"/>
    <lineage>
        <taxon>Bacteria</taxon>
        <taxon>Candidatus Nomuraibacteriota</taxon>
    </lineage>
</organism>
<protein>
    <recommendedName>
        <fullName evidence="11">Capsule synthesis protein CapA domain-containing protein</fullName>
    </recommendedName>
</protein>
<proteinExistence type="inferred from homology"/>
<keyword evidence="6" id="KW-0573">Peptidoglycan synthesis</keyword>
<evidence type="ECO:0000256" key="5">
    <source>
        <dbReference type="ARBA" id="ARBA00022960"/>
    </source>
</evidence>
<dbReference type="PANTHER" id="PTHR33393">
    <property type="entry name" value="POLYGLUTAMINE SYNTHESIS ACCESSORY PROTEIN RV0574C-RELATED"/>
    <property type="match status" value="1"/>
</dbReference>
<dbReference type="SMART" id="SM00854">
    <property type="entry name" value="PGA_cap"/>
    <property type="match status" value="1"/>
</dbReference>
<dbReference type="PANTHER" id="PTHR33393:SF12">
    <property type="entry name" value="CAPSULE BIOSYNTHESIS PROTEIN CAPA"/>
    <property type="match status" value="1"/>
</dbReference>
<dbReference type="InterPro" id="IPR018044">
    <property type="entry name" value="Peptidase_S11"/>
</dbReference>
<sequence length="630" mass="69970">MKWIKILLSLAFGVFFVTLAFNFSPFDKSDSSPVFEEKTEAVVTTTPQKDKLEAGPVLSYFTRPLAEKLKVSALAYLVGDLETGEIILSKNEKEELPIASVSKLMTALVAAETLPEDGIALVSQKALATEGGNGDLRLGEKIKTGDLLYPLLLQSSNDAAEVLAENLGRSTFIGKMNERAKELLMFQTKYSDPSGLSPENQSTVSDLFRLVKYLNEKKKDLLSITTLRSFGTKAHIWPSNNQFLKREGYLGGKSGYTEPARQTVVSVFSAPLLENGPRNIAIALLGSADRRRDVENILGYLKKNIYYGEKIEEKVALQRVEEVVIAPIPEIKEPDYVMLAFGGDLMLNRGVRNSVIKNFGGDYSMLFEKMEILKNYDIVFANLEGTASDQGSDLGNLYSFRMDPQVLPALKGAGFGILSVTNNHIGDWGRLAFYDTLSRMKENEILYTGGGVTREEAEKPAIIEKYGMKIGFLAFSDKGPEFMAATPDNGGILLANDPRFDEIVKSAARRVDHLVVSFHFGEEYQTKHNARQEELAHRAIDDGAKIVVGTHPHVIEDTEVYKNGYIAYSLGNFIFDQTFSEATMEGMLLEIKLFKDGNMAVKKNILKLSRVFQPDKIIPGKEEKVKFTPR</sequence>
<keyword evidence="7" id="KW-0961">Cell wall biogenesis/degradation</keyword>
<evidence type="ECO:0000313" key="13">
    <source>
        <dbReference type="Proteomes" id="UP000179381"/>
    </source>
</evidence>
<dbReference type="InterPro" id="IPR001967">
    <property type="entry name" value="Peptidase_S11_N"/>
</dbReference>
<reference evidence="12 13" key="1">
    <citation type="journal article" date="2016" name="Nat. Commun.">
        <title>Thousands of microbial genomes shed light on interconnected biogeochemical processes in an aquifer system.</title>
        <authorList>
            <person name="Anantharaman K."/>
            <person name="Brown C.T."/>
            <person name="Hug L.A."/>
            <person name="Sharon I."/>
            <person name="Castelle C.J."/>
            <person name="Probst A.J."/>
            <person name="Thomas B.C."/>
            <person name="Singh A."/>
            <person name="Wilkins M.J."/>
            <person name="Karaoz U."/>
            <person name="Brodie E.L."/>
            <person name="Williams K.H."/>
            <person name="Hubbard S.S."/>
            <person name="Banfield J.F."/>
        </authorList>
    </citation>
    <scope>NUCLEOTIDE SEQUENCE [LARGE SCALE GENOMIC DNA]</scope>
</reference>
<evidence type="ECO:0000256" key="3">
    <source>
        <dbReference type="ARBA" id="ARBA00022729"/>
    </source>
</evidence>
<evidence type="ECO:0000256" key="6">
    <source>
        <dbReference type="ARBA" id="ARBA00022984"/>
    </source>
</evidence>
<accession>A0A1F6XEF0</accession>
<evidence type="ECO:0000256" key="8">
    <source>
        <dbReference type="PIRSR" id="PIRSR618044-1"/>
    </source>
</evidence>
<evidence type="ECO:0000313" key="12">
    <source>
        <dbReference type="EMBL" id="OGI92331.1"/>
    </source>
</evidence>
<dbReference type="PRINTS" id="PR00725">
    <property type="entry name" value="DADACBPTASE1"/>
</dbReference>
<dbReference type="GO" id="GO:0008360">
    <property type="term" value="P:regulation of cell shape"/>
    <property type="evidence" value="ECO:0007669"/>
    <property type="project" value="UniProtKB-KW"/>
</dbReference>
<dbReference type="GO" id="GO:0006508">
    <property type="term" value="P:proteolysis"/>
    <property type="evidence" value="ECO:0007669"/>
    <property type="project" value="InterPro"/>
</dbReference>
<dbReference type="SUPFAM" id="SSF56601">
    <property type="entry name" value="beta-lactamase/transpeptidase-like"/>
    <property type="match status" value="1"/>
</dbReference>
<dbReference type="Pfam" id="PF00768">
    <property type="entry name" value="Peptidase_S11"/>
    <property type="match status" value="1"/>
</dbReference>
<dbReference type="GO" id="GO:0009252">
    <property type="term" value="P:peptidoglycan biosynthetic process"/>
    <property type="evidence" value="ECO:0007669"/>
    <property type="project" value="UniProtKB-KW"/>
</dbReference>
<dbReference type="SUPFAM" id="SSF56300">
    <property type="entry name" value="Metallo-dependent phosphatases"/>
    <property type="match status" value="1"/>
</dbReference>
<dbReference type="Gene3D" id="3.40.710.10">
    <property type="entry name" value="DD-peptidase/beta-lactamase superfamily"/>
    <property type="match status" value="1"/>
</dbReference>
<dbReference type="InterPro" id="IPR012338">
    <property type="entry name" value="Beta-lactam/transpept-like"/>
</dbReference>
<dbReference type="GO" id="GO:0071555">
    <property type="term" value="P:cell wall organization"/>
    <property type="evidence" value="ECO:0007669"/>
    <property type="project" value="UniProtKB-KW"/>
</dbReference>
<dbReference type="EMBL" id="MFVH01000013">
    <property type="protein sequence ID" value="OGI92331.1"/>
    <property type="molecule type" value="Genomic_DNA"/>
</dbReference>